<reference evidence="1" key="1">
    <citation type="submission" date="2021-02" db="EMBL/GenBank/DDBJ databases">
        <title>Genome sequence of Rhodospirillales sp. strain TMPK1 isolated from soil.</title>
        <authorList>
            <person name="Nakai R."/>
            <person name="Kusada H."/>
            <person name="Tamaki H."/>
        </authorList>
    </citation>
    <scope>NUCLEOTIDE SEQUENCE</scope>
    <source>
        <strain evidence="1">TMPK1</strain>
    </source>
</reference>
<dbReference type="EMBL" id="BOPV01000001">
    <property type="protein sequence ID" value="GIL41136.1"/>
    <property type="molecule type" value="Genomic_DNA"/>
</dbReference>
<comment type="caution">
    <text evidence="1">The sequence shown here is derived from an EMBL/GenBank/DDBJ whole genome shotgun (WGS) entry which is preliminary data.</text>
</comment>
<dbReference type="Pfam" id="PF07372">
    <property type="entry name" value="DUF1491"/>
    <property type="match status" value="1"/>
</dbReference>
<proteinExistence type="predicted"/>
<protein>
    <recommendedName>
        <fullName evidence="3">GTP-binding protein Era</fullName>
    </recommendedName>
</protein>
<organism evidence="1 2">
    <name type="scientific">Roseiterribacter gracilis</name>
    <dbReference type="NCBI Taxonomy" id="2812848"/>
    <lineage>
        <taxon>Bacteria</taxon>
        <taxon>Pseudomonadati</taxon>
        <taxon>Pseudomonadota</taxon>
        <taxon>Alphaproteobacteria</taxon>
        <taxon>Rhodospirillales</taxon>
        <taxon>Roseiterribacteraceae</taxon>
        <taxon>Roseiterribacter</taxon>
    </lineage>
</organism>
<sequence length="101" mass="11227">MTATLRRFGAAARPAYLVRRGDPERGSVLVRLDGHRAGTRILTQARDLDGRLIWLEAAEGRALPPDEAMAYVDRAVQRDPDLWVIEIETPDGATLFTGRVE</sequence>
<evidence type="ECO:0000313" key="1">
    <source>
        <dbReference type="EMBL" id="GIL41136.1"/>
    </source>
</evidence>
<dbReference type="InterPro" id="IPR009964">
    <property type="entry name" value="DUF1491"/>
</dbReference>
<evidence type="ECO:0000313" key="2">
    <source>
        <dbReference type="Proteomes" id="UP000681075"/>
    </source>
</evidence>
<keyword evidence="2" id="KW-1185">Reference proteome</keyword>
<evidence type="ECO:0008006" key="3">
    <source>
        <dbReference type="Google" id="ProtNLM"/>
    </source>
</evidence>
<name>A0A8S8XIQ7_9PROT</name>
<accession>A0A8S8XIQ7</accession>
<dbReference type="AlphaFoldDB" id="A0A8S8XIQ7"/>
<dbReference type="Gene3D" id="3.40.1530.20">
    <property type="entry name" value="Protein of unknown function (DUF1491)"/>
    <property type="match status" value="1"/>
</dbReference>
<dbReference type="Proteomes" id="UP000681075">
    <property type="component" value="Unassembled WGS sequence"/>
</dbReference>
<gene>
    <name evidence="1" type="ORF">TMPK1_33730</name>
</gene>